<dbReference type="Gene3D" id="2.170.16.10">
    <property type="entry name" value="Hedgehog/Intein (Hint) domain"/>
    <property type="match status" value="1"/>
</dbReference>
<protein>
    <recommendedName>
        <fullName evidence="1">Hint domain-containing protein</fullName>
    </recommendedName>
</protein>
<sequence length="245" mass="26493">MCTGDDGIQFEDTGNYCFPGSAIVQTPQGPQRMDQLRIGDQVLTLAGFEPIFLFGGRDSRQLAPFIVIETGLHRIEMSADHFIHVQSSGRQLFKRASQVSIGDMIWAEHEGALESTAVVGISRAVQIGLFNPYTPSGTIIVNDVLASVYSRWFLDDACDALGCVACLPSIYQALMVPARFMSFLVTQIGGPGAVEAMDKSLSLTDLGHNYPKIAAASYAAGTSIVVFLTAITFRKLASETMSWQS</sequence>
<dbReference type="Proteomes" id="UP001438707">
    <property type="component" value="Unassembled WGS sequence"/>
</dbReference>
<reference evidence="2 3" key="1">
    <citation type="journal article" date="2024" name="Nat. Commun.">
        <title>Phylogenomics reveals the evolutionary origins of lichenization in chlorophyte algae.</title>
        <authorList>
            <person name="Puginier C."/>
            <person name="Libourel C."/>
            <person name="Otte J."/>
            <person name="Skaloud P."/>
            <person name="Haon M."/>
            <person name="Grisel S."/>
            <person name="Petersen M."/>
            <person name="Berrin J.G."/>
            <person name="Delaux P.M."/>
            <person name="Dal Grande F."/>
            <person name="Keller J."/>
        </authorList>
    </citation>
    <scope>NUCLEOTIDE SEQUENCE [LARGE SCALE GENOMIC DNA]</scope>
    <source>
        <strain evidence="2 3">SAG 2145</strain>
    </source>
</reference>
<dbReference type="InterPro" id="IPR036844">
    <property type="entry name" value="Hint_dom_sf"/>
</dbReference>
<dbReference type="GO" id="GO:0016540">
    <property type="term" value="P:protein autoprocessing"/>
    <property type="evidence" value="ECO:0007669"/>
    <property type="project" value="InterPro"/>
</dbReference>
<dbReference type="PANTHER" id="PTHR46706">
    <property type="entry name" value="PROTEIN QUA-1-RELATED"/>
    <property type="match status" value="1"/>
</dbReference>
<evidence type="ECO:0000313" key="3">
    <source>
        <dbReference type="Proteomes" id="UP001438707"/>
    </source>
</evidence>
<dbReference type="CDD" id="cd00081">
    <property type="entry name" value="Hint"/>
    <property type="match status" value="1"/>
</dbReference>
<proteinExistence type="predicted"/>
<evidence type="ECO:0000313" key="2">
    <source>
        <dbReference type="EMBL" id="KAK9818851.1"/>
    </source>
</evidence>
<evidence type="ECO:0000259" key="1">
    <source>
        <dbReference type="SMART" id="SM00306"/>
    </source>
</evidence>
<dbReference type="InterPro" id="IPR001767">
    <property type="entry name" value="Hedgehog_Hint"/>
</dbReference>
<dbReference type="AlphaFoldDB" id="A0AAW1QC61"/>
<accession>A0AAW1QC61</accession>
<dbReference type="Pfam" id="PF01079">
    <property type="entry name" value="Hint"/>
    <property type="match status" value="1"/>
</dbReference>
<feature type="domain" description="Hint" evidence="1">
    <location>
        <begin position="15"/>
        <end position="109"/>
    </location>
</feature>
<dbReference type="SMART" id="SM00306">
    <property type="entry name" value="HintN"/>
    <property type="match status" value="1"/>
</dbReference>
<gene>
    <name evidence="2" type="ORF">WJX74_000263</name>
</gene>
<dbReference type="PANTHER" id="PTHR46706:SF12">
    <property type="entry name" value="PROTEIN QUA-1-RELATED"/>
    <property type="match status" value="1"/>
</dbReference>
<keyword evidence="3" id="KW-1185">Reference proteome</keyword>
<comment type="caution">
    <text evidence="2">The sequence shown here is derived from an EMBL/GenBank/DDBJ whole genome shotgun (WGS) entry which is preliminary data.</text>
</comment>
<dbReference type="SUPFAM" id="SSF51294">
    <property type="entry name" value="Hedgehog/intein (Hint) domain"/>
    <property type="match status" value="1"/>
</dbReference>
<dbReference type="InterPro" id="IPR003587">
    <property type="entry name" value="Hint_dom_N"/>
</dbReference>
<dbReference type="EMBL" id="JALJOS010000053">
    <property type="protein sequence ID" value="KAK9818851.1"/>
    <property type="molecule type" value="Genomic_DNA"/>
</dbReference>
<name>A0AAW1QC61_9CHLO</name>
<organism evidence="2 3">
    <name type="scientific">Apatococcus lobatus</name>
    <dbReference type="NCBI Taxonomy" id="904363"/>
    <lineage>
        <taxon>Eukaryota</taxon>
        <taxon>Viridiplantae</taxon>
        <taxon>Chlorophyta</taxon>
        <taxon>core chlorophytes</taxon>
        <taxon>Trebouxiophyceae</taxon>
        <taxon>Chlorellales</taxon>
        <taxon>Chlorellaceae</taxon>
        <taxon>Apatococcus</taxon>
    </lineage>
</organism>
<dbReference type="InterPro" id="IPR052140">
    <property type="entry name" value="Dev_Signal_Hedgehog-like"/>
</dbReference>